<feature type="compositionally biased region" description="Basic and acidic residues" evidence="1">
    <location>
        <begin position="181"/>
        <end position="213"/>
    </location>
</feature>
<dbReference type="OrthoDB" id="5403747at2759"/>
<feature type="region of interest" description="Disordered" evidence="1">
    <location>
        <begin position="75"/>
        <end position="224"/>
    </location>
</feature>
<evidence type="ECO:0000313" key="2">
    <source>
        <dbReference type="EMBL" id="KAF2750868.1"/>
    </source>
</evidence>
<feature type="compositionally biased region" description="Basic and acidic residues" evidence="1">
    <location>
        <begin position="162"/>
        <end position="173"/>
    </location>
</feature>
<sequence>MSDKASTGGATTDSNGTAGATVGPNFTEREQEILKFAWSCLKSGPPEIDYQKLASLLGMSNPRSASNAWAKIKPRLMHGVPEGEDGAVAATLKKGRKPKAKADAANGDDDSGDGPATPKKRSPKKKAAPKVKTEGDDDGEGDEDMPDAPATPAKSPRKRAPKKQDVDGEESPKKRGRPAKAKKDDEEKLEEKTEQMKVDDKDDEEQNRTDEKTAANGDEAADEV</sequence>
<feature type="compositionally biased region" description="Polar residues" evidence="1">
    <location>
        <begin position="1"/>
        <end position="18"/>
    </location>
</feature>
<feature type="compositionally biased region" description="Acidic residues" evidence="1">
    <location>
        <begin position="135"/>
        <end position="146"/>
    </location>
</feature>
<reference evidence="2" key="1">
    <citation type="journal article" date="2020" name="Stud. Mycol.">
        <title>101 Dothideomycetes genomes: a test case for predicting lifestyles and emergence of pathogens.</title>
        <authorList>
            <person name="Haridas S."/>
            <person name="Albert R."/>
            <person name="Binder M."/>
            <person name="Bloem J."/>
            <person name="Labutti K."/>
            <person name="Salamov A."/>
            <person name="Andreopoulos B."/>
            <person name="Baker S."/>
            <person name="Barry K."/>
            <person name="Bills G."/>
            <person name="Bluhm B."/>
            <person name="Cannon C."/>
            <person name="Castanera R."/>
            <person name="Culley D."/>
            <person name="Daum C."/>
            <person name="Ezra D."/>
            <person name="Gonzalez J."/>
            <person name="Henrissat B."/>
            <person name="Kuo A."/>
            <person name="Liang C."/>
            <person name="Lipzen A."/>
            <person name="Lutzoni F."/>
            <person name="Magnuson J."/>
            <person name="Mondo S."/>
            <person name="Nolan M."/>
            <person name="Ohm R."/>
            <person name="Pangilinan J."/>
            <person name="Park H.-J."/>
            <person name="Ramirez L."/>
            <person name="Alfaro M."/>
            <person name="Sun H."/>
            <person name="Tritt A."/>
            <person name="Yoshinaga Y."/>
            <person name="Zwiers L.-H."/>
            <person name="Turgeon B."/>
            <person name="Goodwin S."/>
            <person name="Spatafora J."/>
            <person name="Crous P."/>
            <person name="Grigoriev I."/>
        </authorList>
    </citation>
    <scope>NUCLEOTIDE SEQUENCE</scope>
    <source>
        <strain evidence="2">CBS 119925</strain>
    </source>
</reference>
<organism evidence="2 3">
    <name type="scientific">Sporormia fimetaria CBS 119925</name>
    <dbReference type="NCBI Taxonomy" id="1340428"/>
    <lineage>
        <taxon>Eukaryota</taxon>
        <taxon>Fungi</taxon>
        <taxon>Dikarya</taxon>
        <taxon>Ascomycota</taxon>
        <taxon>Pezizomycotina</taxon>
        <taxon>Dothideomycetes</taxon>
        <taxon>Pleosporomycetidae</taxon>
        <taxon>Pleosporales</taxon>
        <taxon>Sporormiaceae</taxon>
        <taxon>Sporormia</taxon>
    </lineage>
</organism>
<feature type="compositionally biased region" description="Basic residues" evidence="1">
    <location>
        <begin position="118"/>
        <end position="129"/>
    </location>
</feature>
<proteinExistence type="predicted"/>
<name>A0A6A6VJS5_9PLEO</name>
<dbReference type="AlphaFoldDB" id="A0A6A6VJS5"/>
<feature type="region of interest" description="Disordered" evidence="1">
    <location>
        <begin position="1"/>
        <end position="26"/>
    </location>
</feature>
<dbReference type="EMBL" id="MU006563">
    <property type="protein sequence ID" value="KAF2750868.1"/>
    <property type="molecule type" value="Genomic_DNA"/>
</dbReference>
<evidence type="ECO:0000256" key="1">
    <source>
        <dbReference type="SAM" id="MobiDB-lite"/>
    </source>
</evidence>
<protein>
    <submittedName>
        <fullName evidence="2">Uncharacterized protein</fullName>
    </submittedName>
</protein>
<evidence type="ECO:0000313" key="3">
    <source>
        <dbReference type="Proteomes" id="UP000799440"/>
    </source>
</evidence>
<keyword evidence="3" id="KW-1185">Reference proteome</keyword>
<accession>A0A6A6VJS5</accession>
<dbReference type="Proteomes" id="UP000799440">
    <property type="component" value="Unassembled WGS sequence"/>
</dbReference>
<gene>
    <name evidence="2" type="ORF">M011DRAFT_474360</name>
</gene>